<dbReference type="Pfam" id="PF00579">
    <property type="entry name" value="tRNA-synt_1b"/>
    <property type="match status" value="1"/>
</dbReference>
<evidence type="ECO:0000256" key="7">
    <source>
        <dbReference type="ARBA" id="ARBA00022840"/>
    </source>
</evidence>
<evidence type="ECO:0000313" key="20">
    <source>
        <dbReference type="Proteomes" id="UP000054383"/>
    </source>
</evidence>
<dbReference type="FunFam" id="1.10.240.10:FF:000002">
    <property type="entry name" value="Tryptophan--tRNA ligase"/>
    <property type="match status" value="1"/>
</dbReference>
<evidence type="ECO:0000256" key="1">
    <source>
        <dbReference type="ARBA" id="ARBA00004173"/>
    </source>
</evidence>
<dbReference type="FunFam" id="3.30.70.600:FF:000003">
    <property type="entry name" value="30S ribosomal protein S10"/>
    <property type="match status" value="1"/>
</dbReference>
<evidence type="ECO:0000256" key="8">
    <source>
        <dbReference type="ARBA" id="ARBA00022917"/>
    </source>
</evidence>
<comment type="similarity">
    <text evidence="3">Belongs to the universal ribosomal protein uS10 family.</text>
</comment>
<keyword evidence="6 16" id="KW-0547">Nucleotide-binding</keyword>
<comment type="subcellular location">
    <subcellularLocation>
        <location evidence="1">Mitochondrion</location>
    </subcellularLocation>
</comment>
<dbReference type="InterPro" id="IPR014729">
    <property type="entry name" value="Rossmann-like_a/b/a_fold"/>
</dbReference>
<evidence type="ECO:0000256" key="11">
    <source>
        <dbReference type="ARBA" id="ARBA00023274"/>
    </source>
</evidence>
<dbReference type="EC" id="6.1.1.2" evidence="4"/>
<evidence type="ECO:0000256" key="10">
    <source>
        <dbReference type="ARBA" id="ARBA00023146"/>
    </source>
</evidence>
<dbReference type="Gene3D" id="3.30.70.600">
    <property type="entry name" value="Ribosomal protein S10 domain"/>
    <property type="match status" value="1"/>
</dbReference>
<evidence type="ECO:0000256" key="4">
    <source>
        <dbReference type="ARBA" id="ARBA00013161"/>
    </source>
</evidence>
<dbReference type="InterPro" id="IPR050203">
    <property type="entry name" value="Trp-tRNA_synthetase"/>
</dbReference>
<keyword evidence="5 16" id="KW-0436">Ligase</keyword>
<evidence type="ECO:0000313" key="19">
    <source>
        <dbReference type="EMBL" id="CRG88729.1"/>
    </source>
</evidence>
<evidence type="ECO:0000256" key="16">
    <source>
        <dbReference type="RuleBase" id="RU363036"/>
    </source>
</evidence>
<dbReference type="GO" id="GO:0003735">
    <property type="term" value="F:structural constituent of ribosome"/>
    <property type="evidence" value="ECO:0007669"/>
    <property type="project" value="InterPro"/>
</dbReference>
<evidence type="ECO:0000256" key="14">
    <source>
        <dbReference type="ARBA" id="ARBA00042916"/>
    </source>
</evidence>
<dbReference type="InterPro" id="IPR036838">
    <property type="entry name" value="Ribosomal_uS10_dom_sf"/>
</dbReference>
<keyword evidence="9" id="KW-0689">Ribosomal protein</keyword>
<dbReference type="HAMAP" id="MF_00508">
    <property type="entry name" value="Ribosomal_uS10"/>
    <property type="match status" value="1"/>
</dbReference>
<dbReference type="NCBIfam" id="TIGR00233">
    <property type="entry name" value="trpS"/>
    <property type="match status" value="1"/>
</dbReference>
<reference evidence="19 20" key="1">
    <citation type="submission" date="2015-04" db="EMBL/GenBank/DDBJ databases">
        <authorList>
            <person name="Syromyatnikov M.Y."/>
            <person name="Popov V.N."/>
        </authorList>
    </citation>
    <scope>NUCLEOTIDE SEQUENCE [LARGE SCALE GENOMIC DNA]</scope>
    <source>
        <strain evidence="19">WF-38-12</strain>
    </source>
</reference>
<dbReference type="Gene3D" id="1.10.240.10">
    <property type="entry name" value="Tyrosyl-Transfer RNA Synthetase"/>
    <property type="match status" value="1"/>
</dbReference>
<evidence type="ECO:0000256" key="5">
    <source>
        <dbReference type="ARBA" id="ARBA00022598"/>
    </source>
</evidence>
<dbReference type="InterPro" id="IPR002306">
    <property type="entry name" value="Trp-tRNA-ligase"/>
</dbReference>
<evidence type="ECO:0000259" key="18">
    <source>
        <dbReference type="SMART" id="SM01403"/>
    </source>
</evidence>
<comment type="similarity">
    <text evidence="2 16">Belongs to the class-I aminoacyl-tRNA synthetase family.</text>
</comment>
<dbReference type="GO" id="GO:0004830">
    <property type="term" value="F:tryptophan-tRNA ligase activity"/>
    <property type="evidence" value="ECO:0007669"/>
    <property type="project" value="UniProtKB-EC"/>
</dbReference>
<evidence type="ECO:0000256" key="12">
    <source>
        <dbReference type="ARBA" id="ARBA00030268"/>
    </source>
</evidence>
<dbReference type="OrthoDB" id="366214at2759"/>
<dbReference type="PANTHER" id="PTHR43766:SF1">
    <property type="entry name" value="TRYPTOPHAN--TRNA LIGASE, MITOCHONDRIAL"/>
    <property type="match status" value="1"/>
</dbReference>
<keyword evidence="10 16" id="KW-0030">Aminoacyl-tRNA synthetase</keyword>
<keyword evidence="7 16" id="KW-0067">ATP-binding</keyword>
<keyword evidence="11" id="KW-0687">Ribonucleoprotein</keyword>
<dbReference type="SMART" id="SM01403">
    <property type="entry name" value="Ribosomal_S10"/>
    <property type="match status" value="1"/>
</dbReference>
<dbReference type="SUPFAM" id="SSF54999">
    <property type="entry name" value="Ribosomal protein S10"/>
    <property type="match status" value="1"/>
</dbReference>
<evidence type="ECO:0000256" key="13">
    <source>
        <dbReference type="ARBA" id="ARBA00035261"/>
    </source>
</evidence>
<dbReference type="Gene3D" id="3.40.50.620">
    <property type="entry name" value="HUPs"/>
    <property type="match status" value="1"/>
</dbReference>
<dbReference type="InterPro" id="IPR002305">
    <property type="entry name" value="aa-tRNA-synth_Ic"/>
</dbReference>
<feature type="domain" description="Small ribosomal subunit protein uS10" evidence="18">
    <location>
        <begin position="112"/>
        <end position="209"/>
    </location>
</feature>
<keyword evidence="8 16" id="KW-0648">Protein biosynthesis</keyword>
<dbReference type="InterPro" id="IPR001848">
    <property type="entry name" value="Ribosomal_uS10"/>
</dbReference>
<evidence type="ECO:0000256" key="6">
    <source>
        <dbReference type="ARBA" id="ARBA00022741"/>
    </source>
</evidence>
<dbReference type="GO" id="GO:0005840">
    <property type="term" value="C:ribosome"/>
    <property type="evidence" value="ECO:0007669"/>
    <property type="project" value="UniProtKB-KW"/>
</dbReference>
<dbReference type="OMA" id="WRKESFA"/>
<dbReference type="GO" id="GO:1990904">
    <property type="term" value="C:ribonucleoprotein complex"/>
    <property type="evidence" value="ECO:0007669"/>
    <property type="project" value="UniProtKB-KW"/>
</dbReference>
<dbReference type="STRING" id="28573.A0A0U1LZL5"/>
<evidence type="ECO:0000256" key="9">
    <source>
        <dbReference type="ARBA" id="ARBA00022980"/>
    </source>
</evidence>
<dbReference type="InterPro" id="IPR027486">
    <property type="entry name" value="Ribosomal_uS10_dom"/>
</dbReference>
<evidence type="ECO:0000256" key="17">
    <source>
        <dbReference type="SAM" id="MobiDB-lite"/>
    </source>
</evidence>
<dbReference type="AlphaFoldDB" id="A0A0U1LZL5"/>
<dbReference type="GO" id="GO:0005524">
    <property type="term" value="F:ATP binding"/>
    <property type="evidence" value="ECO:0007669"/>
    <property type="project" value="UniProtKB-KW"/>
</dbReference>
<gene>
    <name evidence="19" type="ORF">PISL3812_05763</name>
</gene>
<feature type="compositionally biased region" description="Basic and acidic residues" evidence="17">
    <location>
        <begin position="34"/>
        <end position="45"/>
    </location>
</feature>
<sequence>MLVKNLLRPSGRSLQAAFFTRPLATQASPPSEPSTKKTVEKKEASKPPPSTAATEQPKEGEQGEQQNEEQPAKPWPLRLDDSKGKFRLPRSVQALYLRPLRRTAEHGLPVCDLQLRSYSVRNVEFFADFAIRAAYYLKLPVSGPVPLPRIVERWTVPRSNFIFKKSQENFERITLRRLIQIKDGHPDTVQLWLAFLRKHAFYGVGMKANVWDFDDLDVAGGLDAAAEDVNKTLEPYFAQFGQRQGAKEKQSIKSYLDSERFSNLQSPLNEVPAHAELMWILSTVASMGYLSRMTQWKSKLQLPEDVTLDDSNATSKLRLGLFSYPVLQAADILVHRATHVPVGEDQKQHIEFTRYTANSFNHLFGPIFPAPEGLISPAKRVMSLKSPLHKMSKSDADPRSRILLTDSSQDIHSKIKKALTDSEPDITYDPVNRPGVSNLIEVLSHFDSNGKSCTELADELKSTSMKSLKTVVATTIDTHLRDIRERYFEIIGKEAGYLEGVAEEGALQARANADITMGAVRSALGL</sequence>
<dbReference type="EMBL" id="CVMT01000005">
    <property type="protein sequence ID" value="CRG88729.1"/>
    <property type="molecule type" value="Genomic_DNA"/>
</dbReference>
<dbReference type="SUPFAM" id="SSF52374">
    <property type="entry name" value="Nucleotidylyl transferase"/>
    <property type="match status" value="1"/>
</dbReference>
<dbReference type="Proteomes" id="UP000054383">
    <property type="component" value="Unassembled WGS sequence"/>
</dbReference>
<feature type="region of interest" description="Disordered" evidence="17">
    <location>
        <begin position="18"/>
        <end position="82"/>
    </location>
</feature>
<proteinExistence type="inferred from homology"/>
<keyword evidence="20" id="KW-1185">Reference proteome</keyword>
<dbReference type="GO" id="GO:0005759">
    <property type="term" value="C:mitochondrial matrix"/>
    <property type="evidence" value="ECO:0007669"/>
    <property type="project" value="TreeGrafter"/>
</dbReference>
<evidence type="ECO:0000256" key="3">
    <source>
        <dbReference type="ARBA" id="ARBA00007102"/>
    </source>
</evidence>
<name>A0A0U1LZL5_TALIS</name>
<organism evidence="19 20">
    <name type="scientific">Talaromyces islandicus</name>
    <name type="common">Penicillium islandicum</name>
    <dbReference type="NCBI Taxonomy" id="28573"/>
    <lineage>
        <taxon>Eukaryota</taxon>
        <taxon>Fungi</taxon>
        <taxon>Dikarya</taxon>
        <taxon>Ascomycota</taxon>
        <taxon>Pezizomycotina</taxon>
        <taxon>Eurotiomycetes</taxon>
        <taxon>Eurotiomycetidae</taxon>
        <taxon>Eurotiales</taxon>
        <taxon>Trichocomaceae</taxon>
        <taxon>Talaromyces</taxon>
        <taxon>Talaromyces sect. Islandici</taxon>
    </lineage>
</organism>
<accession>A0A0U1LZL5</accession>
<protein>
    <recommendedName>
        <fullName evidence="13">Small ribosomal subunit protein uS10m</fullName>
        <ecNumber evidence="4">6.1.1.2</ecNumber>
    </recommendedName>
    <alternativeName>
        <fullName evidence="14">37S ribosomal protein S10, mitochondrial</fullName>
    </alternativeName>
    <alternativeName>
        <fullName evidence="15">Mitochondrial ribosomal small subunit protein 10</fullName>
    </alternativeName>
    <alternativeName>
        <fullName evidence="12">Tryptophanyl-tRNA synthetase</fullName>
    </alternativeName>
</protein>
<evidence type="ECO:0000256" key="15">
    <source>
        <dbReference type="ARBA" id="ARBA00078476"/>
    </source>
</evidence>
<evidence type="ECO:0000256" key="2">
    <source>
        <dbReference type="ARBA" id="ARBA00005594"/>
    </source>
</evidence>
<dbReference type="PANTHER" id="PTHR43766">
    <property type="entry name" value="TRYPTOPHAN--TRNA LIGASE, MITOCHONDRIAL"/>
    <property type="match status" value="1"/>
</dbReference>
<dbReference type="PRINTS" id="PR01039">
    <property type="entry name" value="TRNASYNTHTRP"/>
</dbReference>
<dbReference type="Pfam" id="PF00338">
    <property type="entry name" value="Ribosomal_S10"/>
    <property type="match status" value="1"/>
</dbReference>
<dbReference type="GO" id="GO:0070183">
    <property type="term" value="P:mitochondrial tryptophanyl-tRNA aminoacylation"/>
    <property type="evidence" value="ECO:0007669"/>
    <property type="project" value="TreeGrafter"/>
</dbReference>